<dbReference type="InterPro" id="IPR001932">
    <property type="entry name" value="PPM-type_phosphatase-like_dom"/>
</dbReference>
<keyword evidence="3" id="KW-1185">Reference proteome</keyword>
<gene>
    <name evidence="2" type="ORF">DFR58_1099</name>
</gene>
<accession>A0A369BAS8</accession>
<dbReference type="CDD" id="cd00143">
    <property type="entry name" value="PP2Cc"/>
    <property type="match status" value="1"/>
</dbReference>
<dbReference type="EMBL" id="QPJT01000009">
    <property type="protein sequence ID" value="RCX16784.1"/>
    <property type="molecule type" value="Genomic_DNA"/>
</dbReference>
<reference evidence="2 3" key="1">
    <citation type="submission" date="2018-07" db="EMBL/GenBank/DDBJ databases">
        <title>Genomic Encyclopedia of Type Strains, Phase IV (KMG-IV): sequencing the most valuable type-strain genomes for metagenomic binning, comparative biology and taxonomic classification.</title>
        <authorList>
            <person name="Goeker M."/>
        </authorList>
    </citation>
    <scope>NUCLEOTIDE SEQUENCE [LARGE SCALE GENOMIC DNA]</scope>
    <source>
        <strain evidence="2 3">DSM 27016</strain>
    </source>
</reference>
<dbReference type="AlphaFoldDB" id="A0A369BAS8"/>
<dbReference type="OrthoDB" id="9801841at2"/>
<dbReference type="PROSITE" id="PS51746">
    <property type="entry name" value="PPM_2"/>
    <property type="match status" value="1"/>
</dbReference>
<evidence type="ECO:0000313" key="3">
    <source>
        <dbReference type="Proteomes" id="UP000253034"/>
    </source>
</evidence>
<organism evidence="2 3">
    <name type="scientific">Anaerobacterium chartisolvens</name>
    <dbReference type="NCBI Taxonomy" id="1297424"/>
    <lineage>
        <taxon>Bacteria</taxon>
        <taxon>Bacillati</taxon>
        <taxon>Bacillota</taxon>
        <taxon>Clostridia</taxon>
        <taxon>Eubacteriales</taxon>
        <taxon>Oscillospiraceae</taxon>
        <taxon>Anaerobacterium</taxon>
    </lineage>
</organism>
<feature type="domain" description="PPM-type phosphatase" evidence="1">
    <location>
        <begin position="2"/>
        <end position="244"/>
    </location>
</feature>
<dbReference type="InterPro" id="IPR015655">
    <property type="entry name" value="PP2C"/>
</dbReference>
<dbReference type="GO" id="GO:0004722">
    <property type="term" value="F:protein serine/threonine phosphatase activity"/>
    <property type="evidence" value="ECO:0007669"/>
    <property type="project" value="InterPro"/>
</dbReference>
<comment type="caution">
    <text evidence="2">The sequence shown here is derived from an EMBL/GenBank/DDBJ whole genome shotgun (WGS) entry which is preliminary data.</text>
</comment>
<name>A0A369BAS8_9FIRM</name>
<dbReference type="InterPro" id="IPR036457">
    <property type="entry name" value="PPM-type-like_dom_sf"/>
</dbReference>
<dbReference type="Pfam" id="PF13672">
    <property type="entry name" value="PP2C_2"/>
    <property type="match status" value="1"/>
</dbReference>
<proteinExistence type="predicted"/>
<dbReference type="Proteomes" id="UP000253034">
    <property type="component" value="Unassembled WGS sequence"/>
</dbReference>
<protein>
    <submittedName>
        <fullName evidence="2">Protein phosphatase</fullName>
    </submittedName>
</protein>
<sequence>MRFGVKSDKGMVREINEDSCKVISGYPGVPSAFIVADGMGGHNSGEIASKLAVDFISDYILSSPSSFTGENDIPSEISRMIEKANSSIYSSSMEHANNYGMGTTLTVAIEVTKKLYIGHIGDSRAYVVRHGGIEQITTDHSFIEELIKSGTLTREEAENHPKKNVITRALGCIESIESDIYIYDIIENDIFIICTDGLTNMLGEDVIKNMAQQFDDPQEACDRMVEAANKNGGNDNITVVVIRI</sequence>
<dbReference type="NCBIfam" id="NF033484">
    <property type="entry name" value="Stp1_PP2C_phos"/>
    <property type="match status" value="1"/>
</dbReference>
<dbReference type="PANTHER" id="PTHR47992">
    <property type="entry name" value="PROTEIN PHOSPHATASE"/>
    <property type="match status" value="1"/>
</dbReference>
<dbReference type="Gene3D" id="3.60.40.10">
    <property type="entry name" value="PPM-type phosphatase domain"/>
    <property type="match status" value="1"/>
</dbReference>
<dbReference type="SMART" id="SM00331">
    <property type="entry name" value="PP2C_SIG"/>
    <property type="match status" value="1"/>
</dbReference>
<dbReference type="SUPFAM" id="SSF81606">
    <property type="entry name" value="PP2C-like"/>
    <property type="match status" value="1"/>
</dbReference>
<dbReference type="SMART" id="SM00332">
    <property type="entry name" value="PP2Cc"/>
    <property type="match status" value="1"/>
</dbReference>
<evidence type="ECO:0000313" key="2">
    <source>
        <dbReference type="EMBL" id="RCX16784.1"/>
    </source>
</evidence>
<evidence type="ECO:0000259" key="1">
    <source>
        <dbReference type="PROSITE" id="PS51746"/>
    </source>
</evidence>